<dbReference type="EMBL" id="KN838926">
    <property type="protein sequence ID" value="KIJ92211.1"/>
    <property type="molecule type" value="Genomic_DNA"/>
</dbReference>
<dbReference type="AlphaFoldDB" id="A0A0C9X3G0"/>
<gene>
    <name evidence="1" type="ORF">K443DRAFT_113917</name>
</gene>
<organism evidence="1 2">
    <name type="scientific">Laccaria amethystina LaAM-08-1</name>
    <dbReference type="NCBI Taxonomy" id="1095629"/>
    <lineage>
        <taxon>Eukaryota</taxon>
        <taxon>Fungi</taxon>
        <taxon>Dikarya</taxon>
        <taxon>Basidiomycota</taxon>
        <taxon>Agaricomycotina</taxon>
        <taxon>Agaricomycetes</taxon>
        <taxon>Agaricomycetidae</taxon>
        <taxon>Agaricales</taxon>
        <taxon>Agaricineae</taxon>
        <taxon>Hydnangiaceae</taxon>
        <taxon>Laccaria</taxon>
    </lineage>
</organism>
<evidence type="ECO:0000313" key="1">
    <source>
        <dbReference type="EMBL" id="KIJ92211.1"/>
    </source>
</evidence>
<name>A0A0C9X3G0_9AGAR</name>
<sequence>CRLKGQKRQEVSVSTFQRYFAISMACLNLFSYGLKGQKRPEVCVPALRRYVAFSVFVGSSSKLLNSPPFRMI</sequence>
<accession>A0A0C9X3G0</accession>
<reference evidence="1 2" key="1">
    <citation type="submission" date="2014-04" db="EMBL/GenBank/DDBJ databases">
        <authorList>
            <consortium name="DOE Joint Genome Institute"/>
            <person name="Kuo A."/>
            <person name="Kohler A."/>
            <person name="Nagy L.G."/>
            <person name="Floudas D."/>
            <person name="Copeland A."/>
            <person name="Barry K.W."/>
            <person name="Cichocki N."/>
            <person name="Veneault-Fourrey C."/>
            <person name="LaButti K."/>
            <person name="Lindquist E.A."/>
            <person name="Lipzen A."/>
            <person name="Lundell T."/>
            <person name="Morin E."/>
            <person name="Murat C."/>
            <person name="Sun H."/>
            <person name="Tunlid A."/>
            <person name="Henrissat B."/>
            <person name="Grigoriev I.V."/>
            <person name="Hibbett D.S."/>
            <person name="Martin F."/>
            <person name="Nordberg H.P."/>
            <person name="Cantor M.N."/>
            <person name="Hua S.X."/>
        </authorList>
    </citation>
    <scope>NUCLEOTIDE SEQUENCE [LARGE SCALE GENOMIC DNA]</scope>
    <source>
        <strain evidence="1 2">LaAM-08-1</strain>
    </source>
</reference>
<protein>
    <submittedName>
        <fullName evidence="1">Uncharacterized protein</fullName>
    </submittedName>
</protein>
<reference evidence="2" key="2">
    <citation type="submission" date="2015-01" db="EMBL/GenBank/DDBJ databases">
        <title>Evolutionary Origins and Diversification of the Mycorrhizal Mutualists.</title>
        <authorList>
            <consortium name="DOE Joint Genome Institute"/>
            <consortium name="Mycorrhizal Genomics Consortium"/>
            <person name="Kohler A."/>
            <person name="Kuo A."/>
            <person name="Nagy L.G."/>
            <person name="Floudas D."/>
            <person name="Copeland A."/>
            <person name="Barry K.W."/>
            <person name="Cichocki N."/>
            <person name="Veneault-Fourrey C."/>
            <person name="LaButti K."/>
            <person name="Lindquist E.A."/>
            <person name="Lipzen A."/>
            <person name="Lundell T."/>
            <person name="Morin E."/>
            <person name="Murat C."/>
            <person name="Riley R."/>
            <person name="Ohm R."/>
            <person name="Sun H."/>
            <person name="Tunlid A."/>
            <person name="Henrissat B."/>
            <person name="Grigoriev I.V."/>
            <person name="Hibbett D.S."/>
            <person name="Martin F."/>
        </authorList>
    </citation>
    <scope>NUCLEOTIDE SEQUENCE [LARGE SCALE GENOMIC DNA]</scope>
    <source>
        <strain evidence="2">LaAM-08-1</strain>
    </source>
</reference>
<feature type="non-terminal residue" evidence="1">
    <location>
        <position position="72"/>
    </location>
</feature>
<proteinExistence type="predicted"/>
<keyword evidence="2" id="KW-1185">Reference proteome</keyword>
<dbReference type="Proteomes" id="UP000054477">
    <property type="component" value="Unassembled WGS sequence"/>
</dbReference>
<dbReference type="HOGENOM" id="CLU_202224_0_0_1"/>
<evidence type="ECO:0000313" key="2">
    <source>
        <dbReference type="Proteomes" id="UP000054477"/>
    </source>
</evidence>